<dbReference type="Proteomes" id="UP000266482">
    <property type="component" value="Unassembled WGS sequence"/>
</dbReference>
<dbReference type="InterPro" id="IPR011060">
    <property type="entry name" value="RibuloseP-bd_barrel"/>
</dbReference>
<dbReference type="RefSeq" id="WP_119597497.1">
    <property type="nucleotide sequence ID" value="NZ_QXQA01000001.1"/>
</dbReference>
<dbReference type="GO" id="GO:0005975">
    <property type="term" value="P:carbohydrate metabolic process"/>
    <property type="evidence" value="ECO:0007669"/>
    <property type="project" value="UniProtKB-UniRule"/>
</dbReference>
<organism evidence="8 9">
    <name type="scientific">Paenibacillus nanensis</name>
    <dbReference type="NCBI Taxonomy" id="393251"/>
    <lineage>
        <taxon>Bacteria</taxon>
        <taxon>Bacillati</taxon>
        <taxon>Bacillota</taxon>
        <taxon>Bacilli</taxon>
        <taxon>Bacillales</taxon>
        <taxon>Paenibacillaceae</taxon>
        <taxon>Paenibacillus</taxon>
    </lineage>
</organism>
<name>A0A3A1VK60_9BACL</name>
<dbReference type="PANTHER" id="PTHR36204">
    <property type="entry name" value="N-ACETYLMANNOSAMINE-6-PHOSPHATE 2-EPIMERASE-RELATED"/>
    <property type="match status" value="1"/>
</dbReference>
<protein>
    <recommendedName>
        <fullName evidence="7">Putative N-acetylmannosamine-6-phosphate 2-epimerase</fullName>
        <ecNumber evidence="7">5.1.3.9</ecNumber>
    </recommendedName>
    <alternativeName>
        <fullName evidence="7">ManNAc-6-P epimerase</fullName>
    </alternativeName>
</protein>
<dbReference type="OrthoDB" id="9781704at2"/>
<dbReference type="FunFam" id="3.20.20.70:FF:000035">
    <property type="entry name" value="Putative N-acetylmannosamine-6-phosphate 2-epimerase"/>
    <property type="match status" value="1"/>
</dbReference>
<dbReference type="SUPFAM" id="SSF51366">
    <property type="entry name" value="Ribulose-phoshate binding barrel"/>
    <property type="match status" value="1"/>
</dbReference>
<comment type="similarity">
    <text evidence="4 7">Belongs to the NanE family.</text>
</comment>
<evidence type="ECO:0000256" key="5">
    <source>
        <dbReference type="ARBA" id="ARBA00023235"/>
    </source>
</evidence>
<dbReference type="Pfam" id="PF04131">
    <property type="entry name" value="NanE"/>
    <property type="match status" value="1"/>
</dbReference>
<sequence>MTTSIIAAGSLVVSCQALPHEPLHGSHHMAAMARAAAEGGAGGIRSNSPEDIQAIRKAVGLPIIGLWKRDYPGFDVYITPTVEDAAAVHEAGAHIVAIDATDRPRPDGLELGETIARLKRKGIAIMADISTFEEGVRAAELGADYVSTTLAGYTPYSQGPLPRLELVSRLAERLAVPVVAEGGIGRPEQAAMALERGAHFVVVGSAITRPQLITADYVAAMKTAEGRS</sequence>
<comment type="catalytic activity">
    <reaction evidence="1 7">
        <text>an N-acyl-D-glucosamine 6-phosphate = an N-acyl-D-mannosamine 6-phosphate</text>
        <dbReference type="Rhea" id="RHEA:23932"/>
        <dbReference type="ChEBI" id="CHEBI:57599"/>
        <dbReference type="ChEBI" id="CHEBI:57666"/>
        <dbReference type="EC" id="5.1.3.9"/>
    </reaction>
</comment>
<dbReference type="GO" id="GO:0047465">
    <property type="term" value="F:N-acylglucosamine-6-phosphate 2-epimerase activity"/>
    <property type="evidence" value="ECO:0007669"/>
    <property type="project" value="UniProtKB-EC"/>
</dbReference>
<dbReference type="UniPathway" id="UPA00629">
    <property type="reaction ID" value="UER00682"/>
</dbReference>
<dbReference type="EC" id="5.1.3.9" evidence="7"/>
<dbReference type="Gene3D" id="3.20.20.70">
    <property type="entry name" value="Aldolase class I"/>
    <property type="match status" value="1"/>
</dbReference>
<evidence type="ECO:0000256" key="6">
    <source>
        <dbReference type="ARBA" id="ARBA00023277"/>
    </source>
</evidence>
<dbReference type="InterPro" id="IPR013785">
    <property type="entry name" value="Aldolase_TIM"/>
</dbReference>
<evidence type="ECO:0000313" key="8">
    <source>
        <dbReference type="EMBL" id="RIX60122.1"/>
    </source>
</evidence>
<evidence type="ECO:0000256" key="1">
    <source>
        <dbReference type="ARBA" id="ARBA00000056"/>
    </source>
</evidence>
<dbReference type="GO" id="GO:0006053">
    <property type="term" value="P:N-acetylmannosamine catabolic process"/>
    <property type="evidence" value="ECO:0007669"/>
    <property type="project" value="TreeGrafter"/>
</dbReference>
<dbReference type="CDD" id="cd04729">
    <property type="entry name" value="NanE"/>
    <property type="match status" value="1"/>
</dbReference>
<evidence type="ECO:0000256" key="2">
    <source>
        <dbReference type="ARBA" id="ARBA00002147"/>
    </source>
</evidence>
<accession>A0A3A1VK60</accession>
<dbReference type="PANTHER" id="PTHR36204:SF1">
    <property type="entry name" value="N-ACETYLMANNOSAMINE-6-PHOSPHATE 2-EPIMERASE-RELATED"/>
    <property type="match status" value="1"/>
</dbReference>
<dbReference type="HAMAP" id="MF_01235">
    <property type="entry name" value="ManNAc6P_epimer"/>
    <property type="match status" value="1"/>
</dbReference>
<evidence type="ECO:0000256" key="7">
    <source>
        <dbReference type="HAMAP-Rule" id="MF_01235"/>
    </source>
</evidence>
<proteinExistence type="inferred from homology"/>
<comment type="function">
    <text evidence="2 7">Converts N-acetylmannosamine-6-phosphate (ManNAc-6-P) to N-acetylglucosamine-6-phosphate (GlcNAc-6-P).</text>
</comment>
<dbReference type="GO" id="GO:0019262">
    <property type="term" value="P:N-acetylneuraminate catabolic process"/>
    <property type="evidence" value="ECO:0007669"/>
    <property type="project" value="UniProtKB-UniRule"/>
</dbReference>
<evidence type="ECO:0000256" key="3">
    <source>
        <dbReference type="ARBA" id="ARBA00005081"/>
    </source>
</evidence>
<reference evidence="8 9" key="1">
    <citation type="submission" date="2018-09" db="EMBL/GenBank/DDBJ databases">
        <title>Paenibacillus aracenensis nov. sp. isolated from a cave in southern Spain.</title>
        <authorList>
            <person name="Jurado V."/>
            <person name="Gutierrez-Patricio S."/>
            <person name="Gonzalez-Pimentel J.L."/>
            <person name="Miller A.Z."/>
            <person name="Laiz L."/>
            <person name="Saiz-Jimenez C."/>
        </authorList>
    </citation>
    <scope>NUCLEOTIDE SEQUENCE [LARGE SCALE GENOMIC DNA]</scope>
    <source>
        <strain evidence="8 9">DSM 22867</strain>
    </source>
</reference>
<keyword evidence="9" id="KW-1185">Reference proteome</keyword>
<keyword evidence="5 7" id="KW-0413">Isomerase</keyword>
<evidence type="ECO:0000256" key="4">
    <source>
        <dbReference type="ARBA" id="ARBA00007439"/>
    </source>
</evidence>
<dbReference type="InterPro" id="IPR007260">
    <property type="entry name" value="NanE"/>
</dbReference>
<evidence type="ECO:0000313" key="9">
    <source>
        <dbReference type="Proteomes" id="UP000266482"/>
    </source>
</evidence>
<gene>
    <name evidence="7" type="primary">nanE</name>
    <name evidence="8" type="ORF">D3P08_00585</name>
</gene>
<keyword evidence="6 7" id="KW-0119">Carbohydrate metabolism</keyword>
<dbReference type="AlphaFoldDB" id="A0A3A1VK60"/>
<dbReference type="EMBL" id="QXQA01000001">
    <property type="protein sequence ID" value="RIX60122.1"/>
    <property type="molecule type" value="Genomic_DNA"/>
</dbReference>
<dbReference type="GO" id="GO:0005829">
    <property type="term" value="C:cytosol"/>
    <property type="evidence" value="ECO:0007669"/>
    <property type="project" value="TreeGrafter"/>
</dbReference>
<comment type="pathway">
    <text evidence="3 7">Amino-sugar metabolism; N-acetylneuraminate degradation; D-fructose 6-phosphate from N-acetylneuraminate: step 3/5.</text>
</comment>
<comment type="caution">
    <text evidence="8">The sequence shown here is derived from an EMBL/GenBank/DDBJ whole genome shotgun (WGS) entry which is preliminary data.</text>
</comment>
<dbReference type="NCBIfam" id="NF002231">
    <property type="entry name" value="PRK01130.1"/>
    <property type="match status" value="1"/>
</dbReference>